<dbReference type="Pfam" id="PF00646">
    <property type="entry name" value="F-box"/>
    <property type="match status" value="1"/>
</dbReference>
<dbReference type="AlphaFoldDB" id="A0A0K6FZG3"/>
<dbReference type="PROSITE" id="PS50181">
    <property type="entry name" value="FBOX"/>
    <property type="match status" value="1"/>
</dbReference>
<evidence type="ECO:0000313" key="2">
    <source>
        <dbReference type="EMBL" id="CUA71670.1"/>
    </source>
</evidence>
<feature type="domain" description="F-box" evidence="1">
    <location>
        <begin position="392"/>
        <end position="428"/>
    </location>
</feature>
<accession>A0A0K6FZG3</accession>
<protein>
    <recommendedName>
        <fullName evidence="1">F-box domain-containing protein</fullName>
    </recommendedName>
</protein>
<name>A0A0K6FZG3_9AGAM</name>
<evidence type="ECO:0000313" key="3">
    <source>
        <dbReference type="Proteomes" id="UP000044841"/>
    </source>
</evidence>
<dbReference type="EMBL" id="CYGV01001256">
    <property type="protein sequence ID" value="CUA71670.1"/>
    <property type="molecule type" value="Genomic_DNA"/>
</dbReference>
<proteinExistence type="predicted"/>
<dbReference type="Proteomes" id="UP000044841">
    <property type="component" value="Unassembled WGS sequence"/>
</dbReference>
<organism evidence="2 3">
    <name type="scientific">Rhizoctonia solani</name>
    <dbReference type="NCBI Taxonomy" id="456999"/>
    <lineage>
        <taxon>Eukaryota</taxon>
        <taxon>Fungi</taxon>
        <taxon>Dikarya</taxon>
        <taxon>Basidiomycota</taxon>
        <taxon>Agaricomycotina</taxon>
        <taxon>Agaricomycetes</taxon>
        <taxon>Cantharellales</taxon>
        <taxon>Ceratobasidiaceae</taxon>
        <taxon>Rhizoctonia</taxon>
    </lineage>
</organism>
<evidence type="ECO:0000259" key="1">
    <source>
        <dbReference type="PROSITE" id="PS50181"/>
    </source>
</evidence>
<keyword evidence="3" id="KW-1185">Reference proteome</keyword>
<gene>
    <name evidence="2" type="ORF">RSOLAG22IIIB_04716</name>
</gene>
<dbReference type="InterPro" id="IPR001810">
    <property type="entry name" value="F-box_dom"/>
</dbReference>
<sequence>MGTRGYFAYRYNRVYYRQYAPRDSYPDGRGQSFLDLVPRNPSVLQAWIANTIDMLENTETVERDDFEECEYYQEIRENDWVFLIGLGIDWTYVIDLDNFAFTVNGRDHWRLDRLPRDLTDYYGGAGLEHDIPDEFLCPEVDLWPAPNFDVEERQRRYEALQSVVIPASEWGAPTWDELSISQHFSIDITHHLLQETSAILSYAYMPHIESRVGKFCWDMLCASIPGLPIFQDSDFEKFNLSPQTLLSGHNKRVQPAYHKMRSLQTSNPFKLNDTKSIEYFCVRGCLVTFCVRLGEPIYVAHEVEQMVRKIRRGGPSGSVGIILSSQQELVVVAVDGLEVRHSPVLDIRATDDAPGRASDGRLLLTHLLRPSTGVLPLPWRSPQPHRPLSESSSCMEALPPEVLRIIIQYADTGAYLALCLVSRSIRSLCLANPRVGDYTILRKVPNFESIFVARSVDDNVEKTVELWWQSNEIDYSDHGKWEFEEVSLEELGEP</sequence>
<reference evidence="2 3" key="1">
    <citation type="submission" date="2015-07" db="EMBL/GenBank/DDBJ databases">
        <authorList>
            <person name="Noorani M."/>
        </authorList>
    </citation>
    <scope>NUCLEOTIDE SEQUENCE [LARGE SCALE GENOMIC DNA]</scope>
    <source>
        <strain evidence="2">BBA 69670</strain>
    </source>
</reference>